<name>A0A0T6AXW8_9SCAR</name>
<dbReference type="EMBL" id="LJIG01022560">
    <property type="protein sequence ID" value="KRT79922.1"/>
    <property type="molecule type" value="Genomic_DNA"/>
</dbReference>
<dbReference type="AlphaFoldDB" id="A0A0T6AXW8"/>
<feature type="compositionally biased region" description="Basic and acidic residues" evidence="1">
    <location>
        <begin position="148"/>
        <end position="162"/>
    </location>
</feature>
<feature type="region of interest" description="Disordered" evidence="1">
    <location>
        <begin position="91"/>
        <end position="162"/>
    </location>
</feature>
<keyword evidence="3" id="KW-1185">Reference proteome</keyword>
<evidence type="ECO:0000313" key="3">
    <source>
        <dbReference type="Proteomes" id="UP000051574"/>
    </source>
</evidence>
<dbReference type="OrthoDB" id="6123at2759"/>
<reference evidence="2 3" key="1">
    <citation type="submission" date="2015-09" db="EMBL/GenBank/DDBJ databases">
        <title>Draft genome of the scarab beetle Oryctes borbonicus.</title>
        <authorList>
            <person name="Meyer J.M."/>
            <person name="Markov G.V."/>
            <person name="Baskaran P."/>
            <person name="Herrmann M."/>
            <person name="Sommer R.J."/>
            <person name="Roedelsperger C."/>
        </authorList>
    </citation>
    <scope>NUCLEOTIDE SEQUENCE [LARGE SCALE GENOMIC DNA]</scope>
    <source>
        <strain evidence="2">OB123</strain>
        <tissue evidence="2">Whole animal</tissue>
    </source>
</reference>
<proteinExistence type="predicted"/>
<feature type="compositionally biased region" description="Polar residues" evidence="1">
    <location>
        <begin position="188"/>
        <end position="198"/>
    </location>
</feature>
<accession>A0A0T6AXW8</accession>
<feature type="region of interest" description="Disordered" evidence="1">
    <location>
        <begin position="469"/>
        <end position="492"/>
    </location>
</feature>
<sequence length="716" mass="82150">MEKVHEYISKVPGTLVDFINSQTAVQTCEAHLDKAEREITHFKKFRTFKISDDSDNNKSKLQGIQKAKLGILSENSIENIQQIKLERTSEIPNNTVSKETNERESLKENIKIENLEMPPPQMPVKKYRKIKKESNATSTRSTRSKASKKNEASIDSVQSRDSDVVLQKQIVETVTISDSEDEGDANSKRLSQKSVSTSDNEEVSVRTTRTKTNKKQNDIEENGKRHRSPSTDIGGKTKLTQAERKNKRKKSEESLSQVENSVYEDAEANLTTSDQNKVVNSTFVKEKANEIYVTDKIVSESNIAYNKLDETHTSNIPAQDPLSDQTIVVTNPKVIKNPPAAPIDLNDILTDDDDDDVIVTLPVSKSIKNGAKAIFSPFEGSPVKKRVEAFEKLGAETLSEIPIRTRIKTKVLREKEVIYSPKLQSGTDKQDKNVTPQMANRYLAAISNSTTKASKKLMCESFMSTKSASALKASQQEYKDRENRRKEKEAEAMKKREALILAQTEEKKKKRVEKQIKAQQTREALEKSKLKILEETERKEEKRKQLLAERQEKLKRQQEEAERKRLEVLRKAAEEKRKEEKLKQLALKKAAEDEAKRALDYKKKLKQQPRYLRERAPLLPTEDCYDSDDEVQPKQLRKPSWTSRERLEEKLYAIKYLDKVVASNFFLLDVTTPDLRDIFEYIDPRKLKRTSSANWKVPPRFTLMPETIEEDGEEDE</sequence>
<feature type="region of interest" description="Disordered" evidence="1">
    <location>
        <begin position="612"/>
        <end position="640"/>
    </location>
</feature>
<gene>
    <name evidence="2" type="ORF">AMK59_6890</name>
</gene>
<feature type="compositionally biased region" description="Basic and acidic residues" evidence="1">
    <location>
        <begin position="99"/>
        <end position="114"/>
    </location>
</feature>
<dbReference type="Proteomes" id="UP000051574">
    <property type="component" value="Unassembled WGS sequence"/>
</dbReference>
<comment type="caution">
    <text evidence="2">The sequence shown here is derived from an EMBL/GenBank/DDBJ whole genome shotgun (WGS) entry which is preliminary data.</text>
</comment>
<protein>
    <recommendedName>
        <fullName evidence="4">Inner centromere protein ARK-binding domain-containing protein</fullName>
    </recommendedName>
</protein>
<feature type="region of interest" description="Disordered" evidence="1">
    <location>
        <begin position="176"/>
        <end position="259"/>
    </location>
</feature>
<evidence type="ECO:0000256" key="1">
    <source>
        <dbReference type="SAM" id="MobiDB-lite"/>
    </source>
</evidence>
<organism evidence="2 3">
    <name type="scientific">Oryctes borbonicus</name>
    <dbReference type="NCBI Taxonomy" id="1629725"/>
    <lineage>
        <taxon>Eukaryota</taxon>
        <taxon>Metazoa</taxon>
        <taxon>Ecdysozoa</taxon>
        <taxon>Arthropoda</taxon>
        <taxon>Hexapoda</taxon>
        <taxon>Insecta</taxon>
        <taxon>Pterygota</taxon>
        <taxon>Neoptera</taxon>
        <taxon>Endopterygota</taxon>
        <taxon>Coleoptera</taxon>
        <taxon>Polyphaga</taxon>
        <taxon>Scarabaeiformia</taxon>
        <taxon>Scarabaeidae</taxon>
        <taxon>Dynastinae</taxon>
        <taxon>Oryctes</taxon>
    </lineage>
</organism>
<evidence type="ECO:0008006" key="4">
    <source>
        <dbReference type="Google" id="ProtNLM"/>
    </source>
</evidence>
<feature type="compositionally biased region" description="Basic and acidic residues" evidence="1">
    <location>
        <begin position="477"/>
        <end position="492"/>
    </location>
</feature>
<evidence type="ECO:0000313" key="2">
    <source>
        <dbReference type="EMBL" id="KRT79922.1"/>
    </source>
</evidence>